<dbReference type="Proteomes" id="UP000887576">
    <property type="component" value="Unplaced"/>
</dbReference>
<accession>A0AC34R194</accession>
<reference evidence="2" key="1">
    <citation type="submission" date="2022-11" db="UniProtKB">
        <authorList>
            <consortium name="WormBaseParasite"/>
        </authorList>
    </citation>
    <scope>IDENTIFICATION</scope>
</reference>
<dbReference type="WBParaSite" id="JU765_v2.g2418.t2">
    <property type="protein sequence ID" value="JU765_v2.g2418.t2"/>
    <property type="gene ID" value="JU765_v2.g2418"/>
</dbReference>
<protein>
    <submittedName>
        <fullName evidence="2">Major facilitator superfamily (MFS) profile domain-containing protein</fullName>
    </submittedName>
</protein>
<organism evidence="1 2">
    <name type="scientific">Panagrolaimus sp. JU765</name>
    <dbReference type="NCBI Taxonomy" id="591449"/>
    <lineage>
        <taxon>Eukaryota</taxon>
        <taxon>Metazoa</taxon>
        <taxon>Ecdysozoa</taxon>
        <taxon>Nematoda</taxon>
        <taxon>Chromadorea</taxon>
        <taxon>Rhabditida</taxon>
        <taxon>Tylenchina</taxon>
        <taxon>Panagrolaimomorpha</taxon>
        <taxon>Panagrolaimoidea</taxon>
        <taxon>Panagrolaimidae</taxon>
        <taxon>Panagrolaimus</taxon>
    </lineage>
</organism>
<evidence type="ECO:0000313" key="2">
    <source>
        <dbReference type="WBParaSite" id="JU765_v2.g2418.t2"/>
    </source>
</evidence>
<evidence type="ECO:0000313" key="1">
    <source>
        <dbReference type="Proteomes" id="UP000887576"/>
    </source>
</evidence>
<proteinExistence type="predicted"/>
<name>A0AC34R194_9BILA</name>
<sequence length="302" mass="34179">MMAFISIILGLDIVLGKHVNILVIGAAIANFFAFLIILPFHETPKYLYISRVDKKSTIESIEFYLGNEFNSNDYFVEIEQEALLIAGRKKTVKEFLTERPTRQAAILSILALQNTTPYWSILLASTFFFQKAGISKEISQISTASTIFVYFFGTIVGMFWIQKFKRRTFIICFTAFNISTLAFYTIFDLFSPKFDFLKYGCLVCLAVYGFTFGAGAGPVNQIVGVELVTQKDKSLLQAVSQTGNQFAVIIITGALMPLFELIRSITFIILFVIPSTISLVYLYFKMPETRDRSLNEITKDLE</sequence>